<evidence type="ECO:0000256" key="4">
    <source>
        <dbReference type="ARBA" id="ARBA00023002"/>
    </source>
</evidence>
<protein>
    <submittedName>
        <fullName evidence="6">NADH oxidase 3</fullName>
    </submittedName>
</protein>
<keyword evidence="7" id="KW-1185">Reference proteome</keyword>
<dbReference type="SUPFAM" id="SSF51395">
    <property type="entry name" value="FMN-linked oxidoreductases"/>
    <property type="match status" value="1"/>
</dbReference>
<feature type="domain" description="NADH:flavin oxidoreductase/NADH oxidase N-terminal" evidence="5">
    <location>
        <begin position="7"/>
        <end position="375"/>
    </location>
</feature>
<dbReference type="InterPro" id="IPR013785">
    <property type="entry name" value="Aldolase_TIM"/>
</dbReference>
<dbReference type="InterPro" id="IPR051799">
    <property type="entry name" value="NADH_flavin_oxidoreductase"/>
</dbReference>
<keyword evidence="2" id="KW-0285">Flavoprotein</keyword>
<organism evidence="6 7">
    <name type="scientific">Podospora australis</name>
    <dbReference type="NCBI Taxonomy" id="1536484"/>
    <lineage>
        <taxon>Eukaryota</taxon>
        <taxon>Fungi</taxon>
        <taxon>Dikarya</taxon>
        <taxon>Ascomycota</taxon>
        <taxon>Pezizomycotina</taxon>
        <taxon>Sordariomycetes</taxon>
        <taxon>Sordariomycetidae</taxon>
        <taxon>Sordariales</taxon>
        <taxon>Podosporaceae</taxon>
        <taxon>Podospora</taxon>
    </lineage>
</organism>
<dbReference type="PANTHER" id="PTHR43656:SF2">
    <property type="entry name" value="BINDING OXIDOREDUCTASE, PUTATIVE (AFU_ORTHOLOGUE AFUA_2G08260)-RELATED"/>
    <property type="match status" value="1"/>
</dbReference>
<reference evidence="6" key="1">
    <citation type="journal article" date="2023" name="Mol. Phylogenet. Evol.">
        <title>Genome-scale phylogeny and comparative genomics of the fungal order Sordariales.</title>
        <authorList>
            <person name="Hensen N."/>
            <person name="Bonometti L."/>
            <person name="Westerberg I."/>
            <person name="Brannstrom I.O."/>
            <person name="Guillou S."/>
            <person name="Cros-Aarteil S."/>
            <person name="Calhoun S."/>
            <person name="Haridas S."/>
            <person name="Kuo A."/>
            <person name="Mondo S."/>
            <person name="Pangilinan J."/>
            <person name="Riley R."/>
            <person name="LaButti K."/>
            <person name="Andreopoulos B."/>
            <person name="Lipzen A."/>
            <person name="Chen C."/>
            <person name="Yan M."/>
            <person name="Daum C."/>
            <person name="Ng V."/>
            <person name="Clum A."/>
            <person name="Steindorff A."/>
            <person name="Ohm R.A."/>
            <person name="Martin F."/>
            <person name="Silar P."/>
            <person name="Natvig D.O."/>
            <person name="Lalanne C."/>
            <person name="Gautier V."/>
            <person name="Ament-Velasquez S.L."/>
            <person name="Kruys A."/>
            <person name="Hutchinson M.I."/>
            <person name="Powell A.J."/>
            <person name="Barry K."/>
            <person name="Miller A.N."/>
            <person name="Grigoriev I.V."/>
            <person name="Debuchy R."/>
            <person name="Gladieux P."/>
            <person name="Hiltunen Thoren M."/>
            <person name="Johannesson H."/>
        </authorList>
    </citation>
    <scope>NUCLEOTIDE SEQUENCE</scope>
    <source>
        <strain evidence="6">PSN309</strain>
    </source>
</reference>
<keyword evidence="4" id="KW-0560">Oxidoreductase</keyword>
<keyword evidence="3" id="KW-0288">FMN</keyword>
<dbReference type="GO" id="GO:0010181">
    <property type="term" value="F:FMN binding"/>
    <property type="evidence" value="ECO:0007669"/>
    <property type="project" value="InterPro"/>
</dbReference>
<evidence type="ECO:0000256" key="1">
    <source>
        <dbReference type="ARBA" id="ARBA00005979"/>
    </source>
</evidence>
<evidence type="ECO:0000259" key="5">
    <source>
        <dbReference type="Pfam" id="PF00724"/>
    </source>
</evidence>
<dbReference type="Proteomes" id="UP001302126">
    <property type="component" value="Unassembled WGS sequence"/>
</dbReference>
<evidence type="ECO:0000313" key="7">
    <source>
        <dbReference type="Proteomes" id="UP001302126"/>
    </source>
</evidence>
<dbReference type="AlphaFoldDB" id="A0AAN7AL83"/>
<dbReference type="InterPro" id="IPR001155">
    <property type="entry name" value="OxRdtase_FMN_N"/>
</dbReference>
<dbReference type="Pfam" id="PF00724">
    <property type="entry name" value="Oxidored_FMN"/>
    <property type="match status" value="1"/>
</dbReference>
<reference evidence="6" key="2">
    <citation type="submission" date="2023-05" db="EMBL/GenBank/DDBJ databases">
        <authorList>
            <consortium name="Lawrence Berkeley National Laboratory"/>
            <person name="Steindorff A."/>
            <person name="Hensen N."/>
            <person name="Bonometti L."/>
            <person name="Westerberg I."/>
            <person name="Brannstrom I.O."/>
            <person name="Guillou S."/>
            <person name="Cros-Aarteil S."/>
            <person name="Calhoun S."/>
            <person name="Haridas S."/>
            <person name="Kuo A."/>
            <person name="Mondo S."/>
            <person name="Pangilinan J."/>
            <person name="Riley R."/>
            <person name="Labutti K."/>
            <person name="Andreopoulos B."/>
            <person name="Lipzen A."/>
            <person name="Chen C."/>
            <person name="Yanf M."/>
            <person name="Daum C."/>
            <person name="Ng V."/>
            <person name="Clum A."/>
            <person name="Ohm R."/>
            <person name="Martin F."/>
            <person name="Silar P."/>
            <person name="Natvig D."/>
            <person name="Lalanne C."/>
            <person name="Gautier V."/>
            <person name="Ament-Velasquez S.L."/>
            <person name="Kruys A."/>
            <person name="Hutchinson M.I."/>
            <person name="Powell A.J."/>
            <person name="Barry K."/>
            <person name="Miller A.N."/>
            <person name="Grigoriev I.V."/>
            <person name="Debuchy R."/>
            <person name="Gladieux P."/>
            <person name="Thoren M.H."/>
            <person name="Johannesson H."/>
        </authorList>
    </citation>
    <scope>NUCLEOTIDE SEQUENCE</scope>
    <source>
        <strain evidence="6">PSN309</strain>
    </source>
</reference>
<accession>A0AAN7AL83</accession>
<dbReference type="GO" id="GO:0016491">
    <property type="term" value="F:oxidoreductase activity"/>
    <property type="evidence" value="ECO:0007669"/>
    <property type="project" value="UniProtKB-KW"/>
</dbReference>
<sequence length="432" mass="46975">MTSDLQLAQPLTLRCGLTLPNRLAKASLNEKGADNATQLPSEKLLKISSAWSDGGWGMLMTGAILMDPTHTGKSDVVTSSSPSHVVSEEAQVKSLAAWADSYRSKNGYPSAPVIIQICHPGRQSMRGEGTRGFWGLPVAPSAIPLNLGDGLFAKVVRYLLFPAPREITLVEIQEVVREFAFSAKVAAKAGFEGMEIHAAHGFLLSQFMSASGNRRTDAYGGSPAKRARIIVEVVRAVREATKDFKNFAVGIKVNSVDHQEKGELAETIEQLKLIADAGVDFIEISGGSFEDMSMMASEENPSSNQDQRTERTKAREAFFLEFAKAIRREIPALTLMVTGGFTTRAGMERAVAQGDCDIVGLGRPSIMHPHLPREIILNPSVKDEDARLFRAQIPIPWLLKQTRLKVVGAGVDNKFYFEKLQELGGGGPSIKK</sequence>
<dbReference type="PANTHER" id="PTHR43656">
    <property type="entry name" value="BINDING OXIDOREDUCTASE, PUTATIVE (AFU_ORTHOLOGUE AFUA_2G08260)-RELATED"/>
    <property type="match status" value="1"/>
</dbReference>
<proteinExistence type="inferred from homology"/>
<comment type="caution">
    <text evidence="6">The sequence shown here is derived from an EMBL/GenBank/DDBJ whole genome shotgun (WGS) entry which is preliminary data.</text>
</comment>
<comment type="similarity">
    <text evidence="1">Belongs to the NADH:flavin oxidoreductase/NADH oxidase family.</text>
</comment>
<name>A0AAN7AL83_9PEZI</name>
<evidence type="ECO:0000256" key="2">
    <source>
        <dbReference type="ARBA" id="ARBA00022630"/>
    </source>
</evidence>
<dbReference type="Gene3D" id="3.20.20.70">
    <property type="entry name" value="Aldolase class I"/>
    <property type="match status" value="1"/>
</dbReference>
<gene>
    <name evidence="6" type="ORF">QBC35DRAFT_27237</name>
</gene>
<evidence type="ECO:0000256" key="3">
    <source>
        <dbReference type="ARBA" id="ARBA00022643"/>
    </source>
</evidence>
<evidence type="ECO:0000313" key="6">
    <source>
        <dbReference type="EMBL" id="KAK4191303.1"/>
    </source>
</evidence>
<dbReference type="EMBL" id="MU864360">
    <property type="protein sequence ID" value="KAK4191303.1"/>
    <property type="molecule type" value="Genomic_DNA"/>
</dbReference>